<evidence type="ECO:0000313" key="1">
    <source>
        <dbReference type="EMBL" id="KAK4102556.1"/>
    </source>
</evidence>
<reference evidence="1" key="2">
    <citation type="submission" date="2023-05" db="EMBL/GenBank/DDBJ databases">
        <authorList>
            <consortium name="Lawrence Berkeley National Laboratory"/>
            <person name="Steindorff A."/>
            <person name="Hensen N."/>
            <person name="Bonometti L."/>
            <person name="Westerberg I."/>
            <person name="Brannstrom I.O."/>
            <person name="Guillou S."/>
            <person name="Cros-Aarteil S."/>
            <person name="Calhoun S."/>
            <person name="Haridas S."/>
            <person name="Kuo A."/>
            <person name="Mondo S."/>
            <person name="Pangilinan J."/>
            <person name="Riley R."/>
            <person name="Labutti K."/>
            <person name="Andreopoulos B."/>
            <person name="Lipzen A."/>
            <person name="Chen C."/>
            <person name="Yanf M."/>
            <person name="Daum C."/>
            <person name="Ng V."/>
            <person name="Clum A."/>
            <person name="Ohm R."/>
            <person name="Martin F."/>
            <person name="Silar P."/>
            <person name="Natvig D."/>
            <person name="Lalanne C."/>
            <person name="Gautier V."/>
            <person name="Ament-Velasquez S.L."/>
            <person name="Kruys A."/>
            <person name="Hutchinson M.I."/>
            <person name="Powell A.J."/>
            <person name="Barry K."/>
            <person name="Miller A.N."/>
            <person name="Grigoriev I.V."/>
            <person name="Debuchy R."/>
            <person name="Gladieux P."/>
            <person name="Thoren M.H."/>
            <person name="Johannesson H."/>
        </authorList>
    </citation>
    <scope>NUCLEOTIDE SEQUENCE</scope>
    <source>
        <strain evidence="1">CBS 757.83</strain>
    </source>
</reference>
<dbReference type="Proteomes" id="UP001305647">
    <property type="component" value="Unassembled WGS sequence"/>
</dbReference>
<comment type="caution">
    <text evidence="1">The sequence shown here is derived from an EMBL/GenBank/DDBJ whole genome shotgun (WGS) entry which is preliminary data.</text>
</comment>
<protein>
    <submittedName>
        <fullName evidence="1">Uncharacterized protein</fullName>
    </submittedName>
</protein>
<evidence type="ECO:0000313" key="2">
    <source>
        <dbReference type="Proteomes" id="UP001305647"/>
    </source>
</evidence>
<dbReference type="EMBL" id="MU863631">
    <property type="protein sequence ID" value="KAK4102556.1"/>
    <property type="molecule type" value="Genomic_DNA"/>
</dbReference>
<organism evidence="1 2">
    <name type="scientific">Parathielavia hyrcaniae</name>
    <dbReference type="NCBI Taxonomy" id="113614"/>
    <lineage>
        <taxon>Eukaryota</taxon>
        <taxon>Fungi</taxon>
        <taxon>Dikarya</taxon>
        <taxon>Ascomycota</taxon>
        <taxon>Pezizomycotina</taxon>
        <taxon>Sordariomycetes</taxon>
        <taxon>Sordariomycetidae</taxon>
        <taxon>Sordariales</taxon>
        <taxon>Chaetomiaceae</taxon>
        <taxon>Parathielavia</taxon>
    </lineage>
</organism>
<gene>
    <name evidence="1" type="ORF">N658DRAFT_341086</name>
</gene>
<accession>A0AAN6Q7U2</accession>
<name>A0AAN6Q7U2_9PEZI</name>
<keyword evidence="2" id="KW-1185">Reference proteome</keyword>
<sequence>MCLQPCGGLCRRPLGRRAEFGVTANGRGCFESRRSFRVSEFGSVVCARSPAAAGWSCWFQLLPPQHIPTCEKGNDTSVGSLPFHNHEDVSRQAVRACLNDLRAVGLAEFVLADIFTAKR</sequence>
<reference evidence="1" key="1">
    <citation type="journal article" date="2023" name="Mol. Phylogenet. Evol.">
        <title>Genome-scale phylogeny and comparative genomics of the fungal order Sordariales.</title>
        <authorList>
            <person name="Hensen N."/>
            <person name="Bonometti L."/>
            <person name="Westerberg I."/>
            <person name="Brannstrom I.O."/>
            <person name="Guillou S."/>
            <person name="Cros-Aarteil S."/>
            <person name="Calhoun S."/>
            <person name="Haridas S."/>
            <person name="Kuo A."/>
            <person name="Mondo S."/>
            <person name="Pangilinan J."/>
            <person name="Riley R."/>
            <person name="LaButti K."/>
            <person name="Andreopoulos B."/>
            <person name="Lipzen A."/>
            <person name="Chen C."/>
            <person name="Yan M."/>
            <person name="Daum C."/>
            <person name="Ng V."/>
            <person name="Clum A."/>
            <person name="Steindorff A."/>
            <person name="Ohm R.A."/>
            <person name="Martin F."/>
            <person name="Silar P."/>
            <person name="Natvig D.O."/>
            <person name="Lalanne C."/>
            <person name="Gautier V."/>
            <person name="Ament-Velasquez S.L."/>
            <person name="Kruys A."/>
            <person name="Hutchinson M.I."/>
            <person name="Powell A.J."/>
            <person name="Barry K."/>
            <person name="Miller A.N."/>
            <person name="Grigoriev I.V."/>
            <person name="Debuchy R."/>
            <person name="Gladieux P."/>
            <person name="Hiltunen Thoren M."/>
            <person name="Johannesson H."/>
        </authorList>
    </citation>
    <scope>NUCLEOTIDE SEQUENCE</scope>
    <source>
        <strain evidence="1">CBS 757.83</strain>
    </source>
</reference>
<proteinExistence type="predicted"/>
<dbReference type="AlphaFoldDB" id="A0AAN6Q7U2"/>